<dbReference type="PANTHER" id="PTHR31338:SF16">
    <property type="entry name" value="POLYKETIDE CYCLASE_DEHYDRASE AND LIPID TRANSPORT SUPERFAMILY PROTEIN"/>
    <property type="match status" value="1"/>
</dbReference>
<dbReference type="InterPro" id="IPR023393">
    <property type="entry name" value="START-like_dom_sf"/>
</dbReference>
<dbReference type="SUPFAM" id="SSF55961">
    <property type="entry name" value="Bet v1-like"/>
    <property type="match status" value="1"/>
</dbReference>
<dbReference type="InterPro" id="IPR000916">
    <property type="entry name" value="Bet_v_I/MLP"/>
</dbReference>
<evidence type="ECO:0000313" key="4">
    <source>
        <dbReference type="Proteomes" id="UP000436088"/>
    </source>
</evidence>
<name>A0A6A3CUV9_HIBSY</name>
<dbReference type="EMBL" id="VEPZ02000130">
    <property type="protein sequence ID" value="KAE8732896.1"/>
    <property type="molecule type" value="Genomic_DNA"/>
</dbReference>
<dbReference type="PANTHER" id="PTHR31338">
    <property type="entry name" value="POLYKETIDE CYCLASE/DEHYDRASE AND LIPID TRANSPORT SUPERFAMILY PROTEIN"/>
    <property type="match status" value="1"/>
</dbReference>
<gene>
    <name evidence="3" type="ORF">F3Y22_tig00001695pilonHSYRG00042</name>
</gene>
<dbReference type="InterPro" id="IPR052006">
    <property type="entry name" value="MLP-like"/>
</dbReference>
<evidence type="ECO:0000313" key="3">
    <source>
        <dbReference type="EMBL" id="KAE8732896.1"/>
    </source>
</evidence>
<dbReference type="AlphaFoldDB" id="A0A6A3CUV9"/>
<comment type="similarity">
    <text evidence="1">Belongs to the MLP family.</text>
</comment>
<feature type="domain" description="Bet v I/Major latex protein" evidence="2">
    <location>
        <begin position="2"/>
        <end position="163"/>
    </location>
</feature>
<dbReference type="Proteomes" id="UP000436088">
    <property type="component" value="Unassembled WGS sequence"/>
</dbReference>
<dbReference type="GO" id="GO:0006952">
    <property type="term" value="P:defense response"/>
    <property type="evidence" value="ECO:0007669"/>
    <property type="project" value="InterPro"/>
</dbReference>
<proteinExistence type="inferred from homology"/>
<dbReference type="Gene3D" id="3.30.530.20">
    <property type="match status" value="1"/>
</dbReference>
<evidence type="ECO:0000256" key="1">
    <source>
        <dbReference type="ARBA" id="ARBA00038242"/>
    </source>
</evidence>
<dbReference type="CDD" id="cd07816">
    <property type="entry name" value="Bet_v1-like"/>
    <property type="match status" value="1"/>
</dbReference>
<accession>A0A6A3CUV9</accession>
<organism evidence="3 4">
    <name type="scientific">Hibiscus syriacus</name>
    <name type="common">Rose of Sharon</name>
    <dbReference type="NCBI Taxonomy" id="106335"/>
    <lineage>
        <taxon>Eukaryota</taxon>
        <taxon>Viridiplantae</taxon>
        <taxon>Streptophyta</taxon>
        <taxon>Embryophyta</taxon>
        <taxon>Tracheophyta</taxon>
        <taxon>Spermatophyta</taxon>
        <taxon>Magnoliopsida</taxon>
        <taxon>eudicotyledons</taxon>
        <taxon>Gunneridae</taxon>
        <taxon>Pentapetalae</taxon>
        <taxon>rosids</taxon>
        <taxon>malvids</taxon>
        <taxon>Malvales</taxon>
        <taxon>Malvaceae</taxon>
        <taxon>Malvoideae</taxon>
        <taxon>Hibiscus</taxon>
    </lineage>
</organism>
<keyword evidence="4" id="KW-1185">Reference proteome</keyword>
<comment type="caution">
    <text evidence="3">The sequence shown here is derived from an EMBL/GenBank/DDBJ whole genome shotgun (WGS) entry which is preliminary data.</text>
</comment>
<protein>
    <recommendedName>
        <fullName evidence="2">Bet v I/Major latex protein domain-containing protein</fullName>
    </recommendedName>
</protein>
<reference evidence="3" key="1">
    <citation type="submission" date="2019-09" db="EMBL/GenBank/DDBJ databases">
        <title>Draft genome information of white flower Hibiscus syriacus.</title>
        <authorList>
            <person name="Kim Y.-M."/>
        </authorList>
    </citation>
    <scope>NUCLEOTIDE SEQUENCE [LARGE SCALE GENOMIC DNA]</scope>
    <source>
        <strain evidence="3">YM2019G1</strain>
    </source>
</reference>
<dbReference type="Pfam" id="PF00407">
    <property type="entry name" value="Bet_v_1"/>
    <property type="match status" value="1"/>
</dbReference>
<dbReference type="SMART" id="SM01037">
    <property type="entry name" value="Bet_v_1"/>
    <property type="match status" value="1"/>
</dbReference>
<dbReference type="OrthoDB" id="1072116at2759"/>
<evidence type="ECO:0000259" key="2">
    <source>
        <dbReference type="SMART" id="SM01037"/>
    </source>
</evidence>
<sequence>MAQIRKMDCQVEVKSSAEKIFDAFNTKAHLMPKMSSRLISDIKLLEGEWNSPGSVRLWHYVVAGDKQLQENVDEKNSTIVAKELRESVDEKNRTMVYKLLDGEIKNSYNSWKTILSVTPKGEGSLVKWTFEYEKKNDDVPEPVEYCDFHTAWAKDVDDYLLNA</sequence>